<dbReference type="Gene3D" id="3.40.710.10">
    <property type="entry name" value="DD-peptidase/beta-lactamase superfamily"/>
    <property type="match status" value="1"/>
</dbReference>
<dbReference type="AlphaFoldDB" id="A0A1B1AEB7"/>
<keyword evidence="15" id="KW-1133">Transmembrane helix</keyword>
<evidence type="ECO:0000256" key="10">
    <source>
        <dbReference type="ARBA" id="ARBA00022984"/>
    </source>
</evidence>
<evidence type="ECO:0000256" key="8">
    <source>
        <dbReference type="ARBA" id="ARBA00022801"/>
    </source>
</evidence>
<comment type="catalytic activity">
    <reaction evidence="13">
        <text>Preferential cleavage: (Ac)2-L-Lys-D-Ala-|-D-Ala. Also transpeptidation of peptidyl-alanyl moieties that are N-acyl substituents of D-alanine.</text>
        <dbReference type="EC" id="3.4.16.4"/>
    </reaction>
</comment>
<evidence type="ECO:0000256" key="15">
    <source>
        <dbReference type="SAM" id="Phobius"/>
    </source>
</evidence>
<dbReference type="PANTHER" id="PTHR32282:SF33">
    <property type="entry name" value="PEPTIDOGLYCAN GLYCOSYLTRANSFERASE"/>
    <property type="match status" value="1"/>
</dbReference>
<dbReference type="GO" id="GO:0009002">
    <property type="term" value="F:serine-type D-Ala-D-Ala carboxypeptidase activity"/>
    <property type="evidence" value="ECO:0007669"/>
    <property type="project" value="UniProtKB-EC"/>
</dbReference>
<keyword evidence="15" id="KW-0812">Transmembrane</keyword>
<dbReference type="InterPro" id="IPR036950">
    <property type="entry name" value="PBP_transglycosylase"/>
</dbReference>
<dbReference type="InterPro" id="IPR012338">
    <property type="entry name" value="Beta-lactam/transpept-like"/>
</dbReference>
<evidence type="ECO:0000313" key="18">
    <source>
        <dbReference type="EMBL" id="ANP44897.1"/>
    </source>
</evidence>
<evidence type="ECO:0000313" key="19">
    <source>
        <dbReference type="Proteomes" id="UP000092498"/>
    </source>
</evidence>
<dbReference type="Gene3D" id="1.10.3810.10">
    <property type="entry name" value="Biosynthetic peptidoglycan transglycosylase-like"/>
    <property type="match status" value="1"/>
</dbReference>
<dbReference type="OrthoDB" id="9766909at2"/>
<dbReference type="EMBL" id="CP013244">
    <property type="protein sequence ID" value="ANP44897.1"/>
    <property type="molecule type" value="Genomic_DNA"/>
</dbReference>
<feature type="domain" description="Penicillin-binding protein transpeptidase" evidence="16">
    <location>
        <begin position="380"/>
        <end position="644"/>
    </location>
</feature>
<keyword evidence="4" id="KW-0121">Carboxypeptidase</keyword>
<keyword evidence="12" id="KW-0961">Cell wall biogenesis/degradation</keyword>
<evidence type="ECO:0000259" key="16">
    <source>
        <dbReference type="Pfam" id="PF00905"/>
    </source>
</evidence>
<dbReference type="InterPro" id="IPR001264">
    <property type="entry name" value="Glyco_trans_51"/>
</dbReference>
<keyword evidence="10" id="KW-0573">Peptidoglycan synthesis</keyword>
<accession>A0A1B1AEB7</accession>
<dbReference type="InParanoid" id="A0A1B1AEB7"/>
<keyword evidence="11" id="KW-0511">Multifunctional enzyme</keyword>
<comment type="similarity">
    <text evidence="3">In the N-terminal section; belongs to the glycosyltransferase 51 family.</text>
</comment>
<keyword evidence="7" id="KW-0808">Transferase</keyword>
<feature type="domain" description="Glycosyl transferase family 51" evidence="17">
    <location>
        <begin position="129"/>
        <end position="290"/>
    </location>
</feature>
<evidence type="ECO:0000256" key="6">
    <source>
        <dbReference type="ARBA" id="ARBA00022676"/>
    </source>
</evidence>
<comment type="catalytic activity">
    <reaction evidence="14">
        <text>[GlcNAc-(1-&gt;4)-Mur2Ac(oyl-L-Ala-gamma-D-Glu-L-Lys-D-Ala-D-Ala)](n)-di-trans,octa-cis-undecaprenyl diphosphate + beta-D-GlcNAc-(1-&gt;4)-Mur2Ac(oyl-L-Ala-gamma-D-Glu-L-Lys-D-Ala-D-Ala)-di-trans,octa-cis-undecaprenyl diphosphate = [GlcNAc-(1-&gt;4)-Mur2Ac(oyl-L-Ala-gamma-D-Glu-L-Lys-D-Ala-D-Ala)](n+1)-di-trans,octa-cis-undecaprenyl diphosphate + di-trans,octa-cis-undecaprenyl diphosphate + H(+)</text>
        <dbReference type="Rhea" id="RHEA:23708"/>
        <dbReference type="Rhea" id="RHEA-COMP:9602"/>
        <dbReference type="Rhea" id="RHEA-COMP:9603"/>
        <dbReference type="ChEBI" id="CHEBI:15378"/>
        <dbReference type="ChEBI" id="CHEBI:58405"/>
        <dbReference type="ChEBI" id="CHEBI:60033"/>
        <dbReference type="ChEBI" id="CHEBI:78435"/>
        <dbReference type="EC" id="2.4.99.28"/>
    </reaction>
</comment>
<evidence type="ECO:0000256" key="4">
    <source>
        <dbReference type="ARBA" id="ARBA00022645"/>
    </source>
</evidence>
<keyword evidence="9" id="KW-0133">Cell shape</keyword>
<evidence type="ECO:0000256" key="1">
    <source>
        <dbReference type="ARBA" id="ARBA00004752"/>
    </source>
</evidence>
<keyword evidence="19" id="KW-1185">Reference proteome</keyword>
<evidence type="ECO:0000256" key="2">
    <source>
        <dbReference type="ARBA" id="ARBA00007090"/>
    </source>
</evidence>
<dbReference type="STRING" id="1759059.ATE48_02645"/>
<dbReference type="PANTHER" id="PTHR32282">
    <property type="entry name" value="BINDING PROTEIN TRANSPEPTIDASE, PUTATIVE-RELATED"/>
    <property type="match status" value="1"/>
</dbReference>
<sequence>MDTQDAYPRSPWPEFGHTSIGHPLAETLLSDNNRPDFRSRIDWAKMRAAAAQQQLNQMLGERFTWRKAASIAAGFVLVCVVSLWLWIYWGLPRVPDADTLWSLNRQESVMFVDRDGEILGVRGPYYANRAHLSELPDYVPQAFLAIEDRRFYEHEGVDRIGVLRAVLANLRAGETVQGGSTLTQQLARNLFLTPRQTVNRKLREMVLASRIERRLTKDEILELYLNRVYLGDQAYGVDAAARRFFGKPATELTLAEAAMLAGLPKAPSRSAPTESLERATARQHVVLAAMVEAGYITGEQRDEAIAQRIRVVERPNAERAMGYAFDMAVEQARAVVGRDTPDLVIHMTIDREVQQSAADSIRRRLGNRAFGRRPLQAAYVALDRDGGVRALVGGTDYNTSKFNRVTQARRQPGSTFKTFVYTAALESGLDTEDVRYDEPIVIDGWRPRNYDEGYRGAVTLRTAFALSINTVAAEVANEVGPARVADVARRLGIANMPERNAFVPPSIALGSIETTLWDMTTAFATYMDDGMRVDPHIVARITNSAGREIYVRPPYNPARVLDAEVATRMTSMMGAVVLRGTGTGARIGDRDIAGKTGTSSDWRDAWFVGYSRDFTAGVWVGHDDFTSMGRTTGGTLPAQIWADTMRVAHQGIENHPLPGIEQPAYTPAQVEMASFFDELANAFGNNEGGDNDRGFPDLGDIFN</sequence>
<dbReference type="Proteomes" id="UP000092498">
    <property type="component" value="Chromosome"/>
</dbReference>
<dbReference type="NCBIfam" id="TIGR02074">
    <property type="entry name" value="PBP_1a_fam"/>
    <property type="match status" value="1"/>
</dbReference>
<dbReference type="GO" id="GO:0030288">
    <property type="term" value="C:outer membrane-bounded periplasmic space"/>
    <property type="evidence" value="ECO:0007669"/>
    <property type="project" value="TreeGrafter"/>
</dbReference>
<evidence type="ECO:0000256" key="11">
    <source>
        <dbReference type="ARBA" id="ARBA00023268"/>
    </source>
</evidence>
<dbReference type="GO" id="GO:0071555">
    <property type="term" value="P:cell wall organization"/>
    <property type="evidence" value="ECO:0007669"/>
    <property type="project" value="UniProtKB-KW"/>
</dbReference>
<keyword evidence="15" id="KW-0472">Membrane</keyword>
<dbReference type="InterPro" id="IPR050396">
    <property type="entry name" value="Glycosyltr_51/Transpeptidase"/>
</dbReference>
<keyword evidence="6" id="KW-0328">Glycosyltransferase</keyword>
<evidence type="ECO:0000256" key="9">
    <source>
        <dbReference type="ARBA" id="ARBA00022960"/>
    </source>
</evidence>
<name>A0A1B1AEB7_9PROT</name>
<evidence type="ECO:0000256" key="14">
    <source>
        <dbReference type="ARBA" id="ARBA00049902"/>
    </source>
</evidence>
<dbReference type="SUPFAM" id="SSF53955">
    <property type="entry name" value="Lysozyme-like"/>
    <property type="match status" value="1"/>
</dbReference>
<feature type="transmembrane region" description="Helical" evidence="15">
    <location>
        <begin position="68"/>
        <end position="89"/>
    </location>
</feature>
<gene>
    <name evidence="18" type="ORF">ATE48_02645</name>
</gene>
<comment type="pathway">
    <text evidence="1">Cell wall biogenesis; peptidoglycan biosynthesis.</text>
</comment>
<dbReference type="InterPro" id="IPR023346">
    <property type="entry name" value="Lysozyme-like_dom_sf"/>
</dbReference>
<protein>
    <submittedName>
        <fullName evidence="18">Uncharacterized protein</fullName>
    </submittedName>
</protein>
<evidence type="ECO:0000256" key="7">
    <source>
        <dbReference type="ARBA" id="ARBA00022679"/>
    </source>
</evidence>
<reference evidence="18 19" key="1">
    <citation type="submission" date="2015-11" db="EMBL/GenBank/DDBJ databases">
        <title>Whole-Genome Sequence of Candidatus Oderbacter manganicum from the National Park Lower Oder Valley, Germany.</title>
        <authorList>
            <person name="Braun B."/>
            <person name="Liere K."/>
            <person name="Szewzyk U."/>
        </authorList>
    </citation>
    <scope>NUCLEOTIDE SEQUENCE [LARGE SCALE GENOMIC DNA]</scope>
    <source>
        <strain evidence="18 19">OTSz_A_272</strain>
    </source>
</reference>
<dbReference type="GO" id="GO:0009252">
    <property type="term" value="P:peptidoglycan biosynthetic process"/>
    <property type="evidence" value="ECO:0007669"/>
    <property type="project" value="UniProtKB-UniPathway"/>
</dbReference>
<dbReference type="FunFam" id="1.10.3810.10:FF:000001">
    <property type="entry name" value="Penicillin-binding protein 1A"/>
    <property type="match status" value="1"/>
</dbReference>
<dbReference type="GO" id="GO:0006508">
    <property type="term" value="P:proteolysis"/>
    <property type="evidence" value="ECO:0007669"/>
    <property type="project" value="UniProtKB-KW"/>
</dbReference>
<dbReference type="UniPathway" id="UPA00219"/>
<dbReference type="KEGG" id="cbot:ATE48_02645"/>
<proteinExistence type="inferred from homology"/>
<keyword evidence="8" id="KW-0378">Hydrolase</keyword>
<dbReference type="Pfam" id="PF00912">
    <property type="entry name" value="Transgly"/>
    <property type="match status" value="1"/>
</dbReference>
<evidence type="ECO:0000259" key="17">
    <source>
        <dbReference type="Pfam" id="PF00912"/>
    </source>
</evidence>
<keyword evidence="5" id="KW-0645">Protease</keyword>
<dbReference type="GO" id="GO:0008658">
    <property type="term" value="F:penicillin binding"/>
    <property type="evidence" value="ECO:0007669"/>
    <property type="project" value="InterPro"/>
</dbReference>
<dbReference type="Pfam" id="PF00905">
    <property type="entry name" value="Transpeptidase"/>
    <property type="match status" value="1"/>
</dbReference>
<evidence type="ECO:0000256" key="13">
    <source>
        <dbReference type="ARBA" id="ARBA00034000"/>
    </source>
</evidence>
<dbReference type="SUPFAM" id="SSF56601">
    <property type="entry name" value="beta-lactamase/transpeptidase-like"/>
    <property type="match status" value="1"/>
</dbReference>
<dbReference type="GO" id="GO:0008360">
    <property type="term" value="P:regulation of cell shape"/>
    <property type="evidence" value="ECO:0007669"/>
    <property type="project" value="UniProtKB-KW"/>
</dbReference>
<dbReference type="GO" id="GO:0008955">
    <property type="term" value="F:peptidoglycan glycosyltransferase activity"/>
    <property type="evidence" value="ECO:0007669"/>
    <property type="project" value="UniProtKB-EC"/>
</dbReference>
<evidence type="ECO:0000256" key="12">
    <source>
        <dbReference type="ARBA" id="ARBA00023316"/>
    </source>
</evidence>
<organism evidence="18 19">
    <name type="scientific">Candidatus Viadribacter manganicus</name>
    <dbReference type="NCBI Taxonomy" id="1759059"/>
    <lineage>
        <taxon>Bacteria</taxon>
        <taxon>Pseudomonadati</taxon>
        <taxon>Pseudomonadota</taxon>
        <taxon>Alphaproteobacteria</taxon>
        <taxon>Hyphomonadales</taxon>
        <taxon>Hyphomonadaceae</taxon>
        <taxon>Candidatus Viadribacter</taxon>
    </lineage>
</organism>
<dbReference type="InterPro" id="IPR001460">
    <property type="entry name" value="PCN-bd_Tpept"/>
</dbReference>
<evidence type="ECO:0000256" key="5">
    <source>
        <dbReference type="ARBA" id="ARBA00022670"/>
    </source>
</evidence>
<comment type="similarity">
    <text evidence="2">In the C-terminal section; belongs to the transpeptidase family.</text>
</comment>
<evidence type="ECO:0000256" key="3">
    <source>
        <dbReference type="ARBA" id="ARBA00007739"/>
    </source>
</evidence>